<reference evidence="1" key="2">
    <citation type="submission" date="2022-01" db="EMBL/GenBank/DDBJ databases">
        <authorList>
            <person name="Yamashiro T."/>
            <person name="Shiraishi A."/>
            <person name="Satake H."/>
            <person name="Nakayama K."/>
        </authorList>
    </citation>
    <scope>NUCLEOTIDE SEQUENCE</scope>
</reference>
<sequence>MAKSLASHIRSKGRSQSEAIQIGASRLLTGVPPKWHIVLCRLSKKLRSITPVRHPCDGDCDEYWSTSWSIVEAPCPDRDRYLPYSVSLPPGLTPTPADRFR</sequence>
<accession>A0ABQ4YFX5</accession>
<organism evidence="1 2">
    <name type="scientific">Tanacetum coccineum</name>
    <dbReference type="NCBI Taxonomy" id="301880"/>
    <lineage>
        <taxon>Eukaryota</taxon>
        <taxon>Viridiplantae</taxon>
        <taxon>Streptophyta</taxon>
        <taxon>Embryophyta</taxon>
        <taxon>Tracheophyta</taxon>
        <taxon>Spermatophyta</taxon>
        <taxon>Magnoliopsida</taxon>
        <taxon>eudicotyledons</taxon>
        <taxon>Gunneridae</taxon>
        <taxon>Pentapetalae</taxon>
        <taxon>asterids</taxon>
        <taxon>campanulids</taxon>
        <taxon>Asterales</taxon>
        <taxon>Asteraceae</taxon>
        <taxon>Asteroideae</taxon>
        <taxon>Anthemideae</taxon>
        <taxon>Anthemidinae</taxon>
        <taxon>Tanacetum</taxon>
    </lineage>
</organism>
<dbReference type="EMBL" id="BQNB010010370">
    <property type="protein sequence ID" value="GJS76370.1"/>
    <property type="molecule type" value="Genomic_DNA"/>
</dbReference>
<gene>
    <name evidence="1" type="ORF">Tco_0726251</name>
</gene>
<name>A0ABQ4YFX5_9ASTR</name>
<evidence type="ECO:0000313" key="2">
    <source>
        <dbReference type="Proteomes" id="UP001151760"/>
    </source>
</evidence>
<comment type="caution">
    <text evidence="1">The sequence shown here is derived from an EMBL/GenBank/DDBJ whole genome shotgun (WGS) entry which is preliminary data.</text>
</comment>
<dbReference type="Proteomes" id="UP001151760">
    <property type="component" value="Unassembled WGS sequence"/>
</dbReference>
<reference evidence="1" key="1">
    <citation type="journal article" date="2022" name="Int. J. Mol. Sci.">
        <title>Draft Genome of Tanacetum Coccineum: Genomic Comparison of Closely Related Tanacetum-Family Plants.</title>
        <authorList>
            <person name="Yamashiro T."/>
            <person name="Shiraishi A."/>
            <person name="Nakayama K."/>
            <person name="Satake H."/>
        </authorList>
    </citation>
    <scope>NUCLEOTIDE SEQUENCE</scope>
</reference>
<protein>
    <submittedName>
        <fullName evidence="1">Uncharacterized protein</fullName>
    </submittedName>
</protein>
<proteinExistence type="predicted"/>
<evidence type="ECO:0000313" key="1">
    <source>
        <dbReference type="EMBL" id="GJS76370.1"/>
    </source>
</evidence>
<keyword evidence="2" id="KW-1185">Reference proteome</keyword>